<dbReference type="CDD" id="cd14745">
    <property type="entry name" value="GH66"/>
    <property type="match status" value="1"/>
</dbReference>
<sequence>MKYIVYAMAAMFFLASCSKDNDETGGGNGGGGETGGVTDVTPVTSDLTVNLTTDKACYKPGETVSFTADALPEGAKVRYRTLNKVISEQTVAGSSWTWTAPATDFTGYLADVYRTKEDGTEVILGTIAVDVSSDWTRFPRYGFVATFDASKTESKIQEEMAFLNRCHINGVQFQDWHNKHHWPLGGTREHLDAVYKDIANRDIYTQSVKDYIRIQHSFGMKAMFYNLCFGALDDAAGDGVREEWYIFKGTGHTDKDAHTLPDSWKSNIYLLDPGNAEWQAYIAQRNDDVYANLDFDGYQIDQLGNRGDRYDYKGNKVNLPKTYVSFIEAMKGKHPDKRLVMNAVSSYGASQIAGTGKVDFLYNEVWGDEADFTDLYTILKANHQYGNQALKTVFAAYMNYEKGSGEFNMPGILLTDAVMFALGGSHLELGGDHMLCSEYFPNTRLQMSDALKTAVVRYYDFMTAYQNLLRDGGEEEKVTLVCTDASKNLNLNTWPPQKSAITSFARRVNGKQVVHLLNFLSANSLSWRDLNGTMPEPRLVTKVPLKLNVAGKVSKVWVATPDAHAGASQELAFEQKDGAITFTLPSLKYWSMIVME</sequence>
<keyword evidence="3" id="KW-0328">Glycosyltransferase</keyword>
<comment type="similarity">
    <text evidence="1">Belongs to the glycosyl hydrolase 66 family.</text>
</comment>
<dbReference type="InterPro" id="IPR013780">
    <property type="entry name" value="Glyco_hydro_b"/>
</dbReference>
<dbReference type="Gene3D" id="2.60.40.10">
    <property type="entry name" value="Immunoglobulins"/>
    <property type="match status" value="1"/>
</dbReference>
<dbReference type="Gene3D" id="3.20.20.80">
    <property type="entry name" value="Glycosidases"/>
    <property type="match status" value="1"/>
</dbReference>
<dbReference type="InterPro" id="IPR017853">
    <property type="entry name" value="GH"/>
</dbReference>
<dbReference type="PATRIC" id="fig|246787.4.peg.5486"/>
<dbReference type="KEGG" id="bcel:BcellWH2_05312"/>
<dbReference type="PROSITE" id="PS51257">
    <property type="entry name" value="PROKAR_LIPOPROTEIN"/>
    <property type="match status" value="1"/>
</dbReference>
<dbReference type="SUPFAM" id="SSF51445">
    <property type="entry name" value="(Trans)glycosidases"/>
    <property type="match status" value="1"/>
</dbReference>
<protein>
    <submittedName>
        <fullName evidence="3">Cycloisomaltooligosaccharide glucanotransferase</fullName>
        <ecNumber evidence="3">2.4.1.248</ecNumber>
    </submittedName>
</protein>
<dbReference type="InterPro" id="IPR013783">
    <property type="entry name" value="Ig-like_fold"/>
</dbReference>
<evidence type="ECO:0000256" key="2">
    <source>
        <dbReference type="ARBA" id="ARBA00022729"/>
    </source>
</evidence>
<name>A0A0P0G679_9BACE</name>
<reference evidence="3 4" key="1">
    <citation type="journal article" date="2015" name="Science">
        <title>Genetic determinants of in vivo fitness and diet responsiveness in multiple human gut Bacteroides.</title>
        <authorList>
            <person name="Wu M."/>
            <person name="McNulty N.P."/>
            <person name="Rodionov D.A."/>
            <person name="Khoroshkin M.S."/>
            <person name="Griffin N.W."/>
            <person name="Cheng J."/>
            <person name="Latreille P."/>
            <person name="Kerstetter R.A."/>
            <person name="Terrapon N."/>
            <person name="Henrissat B."/>
            <person name="Osterman A.L."/>
            <person name="Gordon J.I."/>
        </authorList>
    </citation>
    <scope>NUCLEOTIDE SEQUENCE [LARGE SCALE GENOMIC DNA]</scope>
    <source>
        <strain evidence="3 4">WH2</strain>
    </source>
</reference>
<dbReference type="Pfam" id="PF13199">
    <property type="entry name" value="Glyco_hydro_66"/>
    <property type="match status" value="1"/>
</dbReference>
<keyword evidence="3" id="KW-0808">Transferase</keyword>
<keyword evidence="2" id="KW-0732">Signal</keyword>
<dbReference type="Gene3D" id="2.60.40.1180">
    <property type="entry name" value="Golgi alpha-mannosidase II"/>
    <property type="match status" value="1"/>
</dbReference>
<evidence type="ECO:0000313" key="4">
    <source>
        <dbReference type="Proteomes" id="UP000061809"/>
    </source>
</evidence>
<evidence type="ECO:0000313" key="3">
    <source>
        <dbReference type="EMBL" id="ALJ62514.1"/>
    </source>
</evidence>
<dbReference type="AlphaFoldDB" id="A0A0P0G679"/>
<dbReference type="GO" id="GO:0016757">
    <property type="term" value="F:glycosyltransferase activity"/>
    <property type="evidence" value="ECO:0007669"/>
    <property type="project" value="UniProtKB-KW"/>
</dbReference>
<dbReference type="RefSeq" id="WP_029428159.1">
    <property type="nucleotide sequence ID" value="NZ_CP012801.1"/>
</dbReference>
<gene>
    <name evidence="3" type="ORF">BcellWH2_05312</name>
</gene>
<dbReference type="EC" id="2.4.1.248" evidence="3"/>
<dbReference type="EMBL" id="CP012801">
    <property type="protein sequence ID" value="ALJ62514.1"/>
    <property type="molecule type" value="Genomic_DNA"/>
</dbReference>
<proteinExistence type="inferred from homology"/>
<accession>A0A0P0G679</accession>
<dbReference type="InterPro" id="IPR025092">
    <property type="entry name" value="Glyco_hydro_66"/>
</dbReference>
<dbReference type="Proteomes" id="UP000061809">
    <property type="component" value="Chromosome"/>
</dbReference>
<organism evidence="3 4">
    <name type="scientific">Bacteroides cellulosilyticus</name>
    <dbReference type="NCBI Taxonomy" id="246787"/>
    <lineage>
        <taxon>Bacteria</taxon>
        <taxon>Pseudomonadati</taxon>
        <taxon>Bacteroidota</taxon>
        <taxon>Bacteroidia</taxon>
        <taxon>Bacteroidales</taxon>
        <taxon>Bacteroidaceae</taxon>
        <taxon>Bacteroides</taxon>
    </lineage>
</organism>
<evidence type="ECO:0000256" key="1">
    <source>
        <dbReference type="ARBA" id="ARBA00010837"/>
    </source>
</evidence>